<protein>
    <submittedName>
        <fullName evidence="1">Uncharacterized protein</fullName>
    </submittedName>
</protein>
<organism evidence="1 2">
    <name type="scientific">Kingella potus</name>
    <dbReference type="NCBI Taxonomy" id="265175"/>
    <lineage>
        <taxon>Bacteria</taxon>
        <taxon>Pseudomonadati</taxon>
        <taxon>Pseudomonadota</taxon>
        <taxon>Betaproteobacteria</taxon>
        <taxon>Neisseriales</taxon>
        <taxon>Neisseriaceae</taxon>
        <taxon>Kingella</taxon>
    </lineage>
</organism>
<proteinExistence type="predicted"/>
<gene>
    <name evidence="1" type="ORF">NCTC13336_02051</name>
</gene>
<accession>A0A377R6G1</accession>
<name>A0A377R6G1_9NEIS</name>
<dbReference type="AlphaFoldDB" id="A0A377R6G1"/>
<reference evidence="1 2" key="1">
    <citation type="submission" date="2018-06" db="EMBL/GenBank/DDBJ databases">
        <authorList>
            <consortium name="Pathogen Informatics"/>
            <person name="Doyle S."/>
        </authorList>
    </citation>
    <scope>NUCLEOTIDE SEQUENCE [LARGE SCALE GENOMIC DNA]</scope>
    <source>
        <strain evidence="1 2">NCTC13336</strain>
    </source>
</reference>
<dbReference type="Proteomes" id="UP000254293">
    <property type="component" value="Unassembled WGS sequence"/>
</dbReference>
<keyword evidence="2" id="KW-1185">Reference proteome</keyword>
<sequence length="62" mass="6971">MLAVDPASGSEAVLFDGALHGYNAMLCDEYSPAQIDNRPLQDLDGRLYQIRVSVFYNIDYEE</sequence>
<dbReference type="EMBL" id="UGJJ01000003">
    <property type="protein sequence ID" value="STR03155.1"/>
    <property type="molecule type" value="Genomic_DNA"/>
</dbReference>
<evidence type="ECO:0000313" key="1">
    <source>
        <dbReference type="EMBL" id="STR03155.1"/>
    </source>
</evidence>
<dbReference type="OrthoDB" id="7066494at2"/>
<evidence type="ECO:0000313" key="2">
    <source>
        <dbReference type="Proteomes" id="UP000254293"/>
    </source>
</evidence>
<dbReference type="RefSeq" id="WP_115309056.1">
    <property type="nucleotide sequence ID" value="NZ_CP091516.1"/>
</dbReference>